<proteinExistence type="predicted"/>
<dbReference type="InterPro" id="IPR045272">
    <property type="entry name" value="ANXUR1/2-like"/>
</dbReference>
<dbReference type="GO" id="GO:0005886">
    <property type="term" value="C:plasma membrane"/>
    <property type="evidence" value="ECO:0007669"/>
    <property type="project" value="TreeGrafter"/>
</dbReference>
<sequence length="113" mass="12981">MEMEVAMEMEAAMEKKGIKMEAYGTMEVKEILWMMCISLIYFGELSPKEFEHLRIPLESIKLATNNFGDDNYISRGGFRKVYKGELVRTQGEVIVAVKHLDPTLGQGTPEFWK</sequence>
<dbReference type="InterPro" id="IPR011009">
    <property type="entry name" value="Kinase-like_dom_sf"/>
</dbReference>
<accession>A0AA38WRL3</accession>
<dbReference type="Proteomes" id="UP001172457">
    <property type="component" value="Chromosome 3"/>
</dbReference>
<protein>
    <submittedName>
        <fullName evidence="1">Uncharacterized protein</fullName>
    </submittedName>
</protein>
<evidence type="ECO:0000313" key="1">
    <source>
        <dbReference type="EMBL" id="KAJ9559431.1"/>
    </source>
</evidence>
<dbReference type="PANTHER" id="PTHR27003:SF467">
    <property type="entry name" value="PROTEIN KINASE DOMAIN-CONTAINING PROTEIN"/>
    <property type="match status" value="1"/>
</dbReference>
<dbReference type="GO" id="GO:0009506">
    <property type="term" value="C:plasmodesma"/>
    <property type="evidence" value="ECO:0007669"/>
    <property type="project" value="TreeGrafter"/>
</dbReference>
<dbReference type="Gene3D" id="3.30.200.20">
    <property type="entry name" value="Phosphorylase Kinase, domain 1"/>
    <property type="match status" value="1"/>
</dbReference>
<gene>
    <name evidence="1" type="ORF">OSB04_014045</name>
</gene>
<dbReference type="PANTHER" id="PTHR27003">
    <property type="entry name" value="OS07G0166700 PROTEIN"/>
    <property type="match status" value="1"/>
</dbReference>
<dbReference type="EMBL" id="JARYMX010000003">
    <property type="protein sequence ID" value="KAJ9559431.1"/>
    <property type="molecule type" value="Genomic_DNA"/>
</dbReference>
<reference evidence="1" key="1">
    <citation type="submission" date="2023-03" db="EMBL/GenBank/DDBJ databases">
        <title>Chromosome-scale reference genome and RAD-based genetic map of yellow starthistle (Centaurea solstitialis) reveal putative structural variation and QTLs associated with invader traits.</title>
        <authorList>
            <person name="Reatini B."/>
            <person name="Cang F.A."/>
            <person name="Jiang Q."/>
            <person name="Mckibben M.T.W."/>
            <person name="Barker M.S."/>
            <person name="Rieseberg L.H."/>
            <person name="Dlugosch K.M."/>
        </authorList>
    </citation>
    <scope>NUCLEOTIDE SEQUENCE</scope>
    <source>
        <strain evidence="1">CAN-66</strain>
        <tissue evidence="1">Leaf</tissue>
    </source>
</reference>
<name>A0AA38WRL3_9ASTR</name>
<dbReference type="SUPFAM" id="SSF56112">
    <property type="entry name" value="Protein kinase-like (PK-like)"/>
    <property type="match status" value="1"/>
</dbReference>
<comment type="caution">
    <text evidence="1">The sequence shown here is derived from an EMBL/GenBank/DDBJ whole genome shotgun (WGS) entry which is preliminary data.</text>
</comment>
<evidence type="ECO:0000313" key="2">
    <source>
        <dbReference type="Proteomes" id="UP001172457"/>
    </source>
</evidence>
<keyword evidence="2" id="KW-1185">Reference proteome</keyword>
<dbReference type="AlphaFoldDB" id="A0AA38WRL3"/>
<dbReference type="GO" id="GO:0004714">
    <property type="term" value="F:transmembrane receptor protein tyrosine kinase activity"/>
    <property type="evidence" value="ECO:0007669"/>
    <property type="project" value="InterPro"/>
</dbReference>
<organism evidence="1 2">
    <name type="scientific">Centaurea solstitialis</name>
    <name type="common">yellow star-thistle</name>
    <dbReference type="NCBI Taxonomy" id="347529"/>
    <lineage>
        <taxon>Eukaryota</taxon>
        <taxon>Viridiplantae</taxon>
        <taxon>Streptophyta</taxon>
        <taxon>Embryophyta</taxon>
        <taxon>Tracheophyta</taxon>
        <taxon>Spermatophyta</taxon>
        <taxon>Magnoliopsida</taxon>
        <taxon>eudicotyledons</taxon>
        <taxon>Gunneridae</taxon>
        <taxon>Pentapetalae</taxon>
        <taxon>asterids</taxon>
        <taxon>campanulids</taxon>
        <taxon>Asterales</taxon>
        <taxon>Asteraceae</taxon>
        <taxon>Carduoideae</taxon>
        <taxon>Cardueae</taxon>
        <taxon>Centaureinae</taxon>
        <taxon>Centaurea</taxon>
    </lineage>
</organism>